<keyword evidence="5" id="KW-0808">Transferase</keyword>
<evidence type="ECO:0000256" key="1">
    <source>
        <dbReference type="ARBA" id="ARBA00022603"/>
    </source>
</evidence>
<evidence type="ECO:0000259" key="4">
    <source>
        <dbReference type="Pfam" id="PF05175"/>
    </source>
</evidence>
<comment type="caution">
    <text evidence="5">The sequence shown here is derived from an EMBL/GenBank/DDBJ whole genome shotgun (WGS) entry which is preliminary data.</text>
</comment>
<feature type="region of interest" description="Disordered" evidence="3">
    <location>
        <begin position="267"/>
        <end position="294"/>
    </location>
</feature>
<sequence>MSSRPAVETGAVPIGSLETRTDAFYDGRFHLVQPKRVGYRSGLDALLLAATVGENASGNLLDIGAGAGAVGFAAAVRAPGLRVALLENDVLMAECARKGLADTGNAAFADRASVIEADLFTIRRAKAGHPMRDQLFDFVVTNPPFYLPGQRPSSDPVRAAAMVAPDADFLRRWVQTSLAFLKDGGRFAAILSPAALAICLPALSGRIGGPAVTPIHGHRGEPAIRLILTGRKSSRESLSFLPLRYLFDSGRAPSDFTGRLSRGQVHFGWPRTNERQEGPDERVDPAVLEDHIRP</sequence>
<dbReference type="Gene3D" id="3.40.50.150">
    <property type="entry name" value="Vaccinia Virus protein VP39"/>
    <property type="match status" value="1"/>
</dbReference>
<dbReference type="EMBL" id="AATP01000001">
    <property type="protein sequence ID" value="EAU43182.1"/>
    <property type="molecule type" value="Genomic_DNA"/>
</dbReference>
<name>Q0G582_9HYPH</name>
<dbReference type="GO" id="GO:0032259">
    <property type="term" value="P:methylation"/>
    <property type="evidence" value="ECO:0007669"/>
    <property type="project" value="UniProtKB-KW"/>
</dbReference>
<dbReference type="PANTHER" id="PTHR47739">
    <property type="entry name" value="TRNA1(VAL) (ADENINE(37)-N6)-METHYLTRANSFERASE"/>
    <property type="match status" value="1"/>
</dbReference>
<dbReference type="InterPro" id="IPR029063">
    <property type="entry name" value="SAM-dependent_MTases_sf"/>
</dbReference>
<accession>Q0G582</accession>
<keyword evidence="1 5" id="KW-0489">Methyltransferase</keyword>
<dbReference type="GO" id="GO:0008757">
    <property type="term" value="F:S-adenosylmethionine-dependent methyltransferase activity"/>
    <property type="evidence" value="ECO:0007669"/>
    <property type="project" value="UniProtKB-ARBA"/>
</dbReference>
<feature type="compositionally biased region" description="Basic and acidic residues" evidence="3">
    <location>
        <begin position="272"/>
        <end position="294"/>
    </location>
</feature>
<protein>
    <submittedName>
        <fullName evidence="5">SAM (And some other nucleotide) binding motif:Site-specific DNA-methyltransferase (Cytosine-N4-specific):N-6</fullName>
    </submittedName>
</protein>
<dbReference type="AlphaFoldDB" id="Q0G582"/>
<evidence type="ECO:0000256" key="2">
    <source>
        <dbReference type="ARBA" id="ARBA00022691"/>
    </source>
</evidence>
<dbReference type="PANTHER" id="PTHR47739:SF1">
    <property type="entry name" value="TRNA1(VAL) (ADENINE(37)-N6)-METHYLTRANSFERASE"/>
    <property type="match status" value="1"/>
</dbReference>
<feature type="domain" description="Methyltransferase small" evidence="4">
    <location>
        <begin position="47"/>
        <end position="147"/>
    </location>
</feature>
<dbReference type="InterPro" id="IPR050210">
    <property type="entry name" value="tRNA_Adenine-N(6)_MTase"/>
</dbReference>
<proteinExistence type="predicted"/>
<organism evidence="5 6">
    <name type="scientific">Fulvimarina pelagi HTCC2506</name>
    <dbReference type="NCBI Taxonomy" id="314231"/>
    <lineage>
        <taxon>Bacteria</taxon>
        <taxon>Pseudomonadati</taxon>
        <taxon>Pseudomonadota</taxon>
        <taxon>Alphaproteobacteria</taxon>
        <taxon>Hyphomicrobiales</taxon>
        <taxon>Aurantimonadaceae</taxon>
        <taxon>Fulvimarina</taxon>
    </lineage>
</organism>
<reference evidence="5 6" key="1">
    <citation type="journal article" date="2010" name="J. Bacteriol.">
        <title>Genome sequence of Fulvimarina pelagi HTCC2506T, a Mn(II)-oxidizing alphaproteobacterium possessing an aerobic anoxygenic photosynthetic gene cluster and Xanthorhodopsin.</title>
        <authorList>
            <person name="Kang I."/>
            <person name="Oh H.M."/>
            <person name="Lim S.I."/>
            <person name="Ferriera S."/>
            <person name="Giovannoni S.J."/>
            <person name="Cho J.C."/>
        </authorList>
    </citation>
    <scope>NUCLEOTIDE SEQUENCE [LARGE SCALE GENOMIC DNA]</scope>
    <source>
        <strain evidence="5 6">HTCC2506</strain>
    </source>
</reference>
<keyword evidence="6" id="KW-1185">Reference proteome</keyword>
<dbReference type="GO" id="GO:0003676">
    <property type="term" value="F:nucleic acid binding"/>
    <property type="evidence" value="ECO:0007669"/>
    <property type="project" value="InterPro"/>
</dbReference>
<dbReference type="Pfam" id="PF05175">
    <property type="entry name" value="MTS"/>
    <property type="match status" value="1"/>
</dbReference>
<dbReference type="STRING" id="217511.GCA_001463845_00772"/>
<evidence type="ECO:0000256" key="3">
    <source>
        <dbReference type="SAM" id="MobiDB-lite"/>
    </source>
</evidence>
<dbReference type="RefSeq" id="WP_007067156.1">
    <property type="nucleotide sequence ID" value="NZ_DS022272.1"/>
</dbReference>
<dbReference type="GO" id="GO:0008170">
    <property type="term" value="F:N-methyltransferase activity"/>
    <property type="evidence" value="ECO:0007669"/>
    <property type="project" value="UniProtKB-ARBA"/>
</dbReference>
<dbReference type="InterPro" id="IPR007848">
    <property type="entry name" value="Small_mtfrase_dom"/>
</dbReference>
<dbReference type="InterPro" id="IPR002052">
    <property type="entry name" value="DNA_methylase_N6_adenine_CS"/>
</dbReference>
<keyword evidence="2" id="KW-0949">S-adenosyl-L-methionine</keyword>
<dbReference type="PRINTS" id="PR00507">
    <property type="entry name" value="N12N6MTFRASE"/>
</dbReference>
<evidence type="ECO:0000313" key="5">
    <source>
        <dbReference type="EMBL" id="EAU43182.1"/>
    </source>
</evidence>
<dbReference type="PROSITE" id="PS00092">
    <property type="entry name" value="N6_MTASE"/>
    <property type="match status" value="1"/>
</dbReference>
<evidence type="ECO:0000313" key="6">
    <source>
        <dbReference type="Proteomes" id="UP000004310"/>
    </source>
</evidence>
<dbReference type="eggNOG" id="COG4123">
    <property type="taxonomic scope" value="Bacteria"/>
</dbReference>
<gene>
    <name evidence="5" type="ORF">FP2506_10071</name>
</gene>
<dbReference type="Proteomes" id="UP000004310">
    <property type="component" value="Unassembled WGS sequence"/>
</dbReference>
<dbReference type="HOGENOM" id="CLU_061983_1_1_5"/>
<dbReference type="SUPFAM" id="SSF53335">
    <property type="entry name" value="S-adenosyl-L-methionine-dependent methyltransferases"/>
    <property type="match status" value="1"/>
</dbReference>